<dbReference type="EMBL" id="NKXS01002227">
    <property type="protein sequence ID" value="PIN14739.1"/>
    <property type="molecule type" value="Genomic_DNA"/>
</dbReference>
<keyword evidence="11" id="KW-1185">Reference proteome</keyword>
<reference evidence="11" key="1">
    <citation type="journal article" date="2018" name="Gigascience">
        <title>Genome assembly of the Pink Ipe (Handroanthus impetiginosus, Bignoniaceae), a highly valued, ecologically keystone Neotropical timber forest tree.</title>
        <authorList>
            <person name="Silva-Junior O.B."/>
            <person name="Grattapaglia D."/>
            <person name="Novaes E."/>
            <person name="Collevatti R.G."/>
        </authorList>
    </citation>
    <scope>NUCLEOTIDE SEQUENCE [LARGE SCALE GENOMIC DNA]</scope>
    <source>
        <strain evidence="11">cv. UFG-1</strain>
    </source>
</reference>
<dbReference type="PANTHER" id="PTHR13683">
    <property type="entry name" value="ASPARTYL PROTEASES"/>
    <property type="match status" value="1"/>
</dbReference>
<feature type="signal peptide" evidence="8">
    <location>
        <begin position="1"/>
        <end position="25"/>
    </location>
</feature>
<name>A0A2G9HB65_9LAMI</name>
<keyword evidence="6" id="KW-0238">DNA-binding</keyword>
<dbReference type="PROSITE" id="PS51767">
    <property type="entry name" value="PEPTIDASE_A1"/>
    <property type="match status" value="1"/>
</dbReference>
<dbReference type="FunFam" id="2.40.70.10:FF:000016">
    <property type="entry name" value="Probable aspartic protease At2g35615"/>
    <property type="match status" value="1"/>
</dbReference>
<evidence type="ECO:0000256" key="4">
    <source>
        <dbReference type="ARBA" id="ARBA00022750"/>
    </source>
</evidence>
<organism evidence="10 11">
    <name type="scientific">Handroanthus impetiginosus</name>
    <dbReference type="NCBI Taxonomy" id="429701"/>
    <lineage>
        <taxon>Eukaryota</taxon>
        <taxon>Viridiplantae</taxon>
        <taxon>Streptophyta</taxon>
        <taxon>Embryophyta</taxon>
        <taxon>Tracheophyta</taxon>
        <taxon>Spermatophyta</taxon>
        <taxon>Magnoliopsida</taxon>
        <taxon>eudicotyledons</taxon>
        <taxon>Gunneridae</taxon>
        <taxon>Pentapetalae</taxon>
        <taxon>asterids</taxon>
        <taxon>lamiids</taxon>
        <taxon>Lamiales</taxon>
        <taxon>Bignoniaceae</taxon>
        <taxon>Crescentiina</taxon>
        <taxon>Tabebuia alliance</taxon>
        <taxon>Handroanthus</taxon>
    </lineage>
</organism>
<dbReference type="STRING" id="429701.A0A2G9HB65"/>
<protein>
    <submittedName>
        <fullName evidence="10">Aspartyl protease</fullName>
        <ecNumber evidence="10">3.4.23.12</ecNumber>
    </submittedName>
</protein>
<evidence type="ECO:0000256" key="1">
    <source>
        <dbReference type="ARBA" id="ARBA00007447"/>
    </source>
</evidence>
<dbReference type="AlphaFoldDB" id="A0A2G9HB65"/>
<dbReference type="Proteomes" id="UP000231279">
    <property type="component" value="Unassembled WGS sequence"/>
</dbReference>
<gene>
    <name evidence="10" type="ORF">CDL12_12629</name>
</gene>
<feature type="active site" evidence="7">
    <location>
        <position position="370"/>
    </location>
</feature>
<dbReference type="InterPro" id="IPR033121">
    <property type="entry name" value="PEPTIDASE_A1"/>
</dbReference>
<keyword evidence="5 10" id="KW-0378">Hydrolase</keyword>
<dbReference type="PANTHER" id="PTHR13683:SF274">
    <property type="entry name" value="PROTEIN ASPARTIC PROTEASE IN GUARD CELL 1"/>
    <property type="match status" value="1"/>
</dbReference>
<dbReference type="SUPFAM" id="SSF50630">
    <property type="entry name" value="Acid proteases"/>
    <property type="match status" value="1"/>
</dbReference>
<sequence length="490" mass="52579">MARTQSSALSLTFLIFSIILNPSSSSSSSSHQQQFQFLDVAASLQQARQVFSSNLAQINPDRVHQQKTLNYSPDSFFLPLHSRSSLPFNNYNSNYTSLTLSRLARDAARVHFILSKHSLAIQRHSRNSAPNPVRHPDQLESPVISGIRQGSGEYFARIGVGRPAKEFYMVIDSGSDVIWLQCDPCSACYDQTDPIFDPSASSTYKALSCNSAQCTSLEVSACRTDTCLYQVSYGDGSFTVGTFAAETISFGSSGSVPNVALGCGHDNEGLFAGAAGLLGLGGGSLSLPSQIRATSFSYCLVSRDSSTSSTLEFNSGQPADSIVAPLLTNPRVKTYRYVGLTGIDVGGRPVPIPPNAFTIGEDGRGGIIVDSGTAVTRLRSDVYSALRDAFVSLSQNLPRASGFSLFDTCYDFSSMATARVPTVAFRFSGGKTLQLPPHNYLIPVDSQGKFCFAFAGTRGSLSIIGNVQQQGTRVSYNLANKYIAFSPNKC</sequence>
<dbReference type="Pfam" id="PF14541">
    <property type="entry name" value="TAXi_C"/>
    <property type="match status" value="1"/>
</dbReference>
<comment type="caution">
    <text evidence="10">The sequence shown here is derived from an EMBL/GenBank/DDBJ whole genome shotgun (WGS) entry which is preliminary data.</text>
</comment>
<comment type="similarity">
    <text evidence="1">Belongs to the peptidase A1 family.</text>
</comment>
<evidence type="ECO:0000256" key="7">
    <source>
        <dbReference type="PIRSR" id="PIRSR601461-1"/>
    </source>
</evidence>
<keyword evidence="3 8" id="KW-0732">Signal</keyword>
<evidence type="ECO:0000313" key="11">
    <source>
        <dbReference type="Proteomes" id="UP000231279"/>
    </source>
</evidence>
<dbReference type="GO" id="GO:0004190">
    <property type="term" value="F:aspartic-type endopeptidase activity"/>
    <property type="evidence" value="ECO:0007669"/>
    <property type="project" value="UniProtKB-KW"/>
</dbReference>
<evidence type="ECO:0000256" key="2">
    <source>
        <dbReference type="ARBA" id="ARBA00022670"/>
    </source>
</evidence>
<keyword evidence="4" id="KW-0064">Aspartyl protease</keyword>
<dbReference type="OrthoDB" id="2747330at2759"/>
<feature type="domain" description="Peptidase A1" evidence="9">
    <location>
        <begin position="154"/>
        <end position="486"/>
    </location>
</feature>
<dbReference type="Gene3D" id="2.40.70.10">
    <property type="entry name" value="Acid Proteases"/>
    <property type="match status" value="2"/>
</dbReference>
<proteinExistence type="inferred from homology"/>
<feature type="chain" id="PRO_5013694949" evidence="8">
    <location>
        <begin position="26"/>
        <end position="490"/>
    </location>
</feature>
<dbReference type="InterPro" id="IPR032799">
    <property type="entry name" value="TAXi_C"/>
</dbReference>
<accession>A0A2G9HB65</accession>
<dbReference type="FunFam" id="2.40.70.10:FF:000010">
    <property type="entry name" value="Aspartyl protease family protein 2"/>
    <property type="match status" value="1"/>
</dbReference>
<dbReference type="InterPro" id="IPR001461">
    <property type="entry name" value="Aspartic_peptidase_A1"/>
</dbReference>
<evidence type="ECO:0000313" key="10">
    <source>
        <dbReference type="EMBL" id="PIN14739.1"/>
    </source>
</evidence>
<evidence type="ECO:0000256" key="6">
    <source>
        <dbReference type="ARBA" id="ARBA00023125"/>
    </source>
</evidence>
<dbReference type="InterPro" id="IPR021109">
    <property type="entry name" value="Peptidase_aspartic_dom_sf"/>
</dbReference>
<keyword evidence="2 10" id="KW-0645">Protease</keyword>
<dbReference type="GO" id="GO:0003677">
    <property type="term" value="F:DNA binding"/>
    <property type="evidence" value="ECO:0007669"/>
    <property type="project" value="UniProtKB-KW"/>
</dbReference>
<dbReference type="GO" id="GO:0006508">
    <property type="term" value="P:proteolysis"/>
    <property type="evidence" value="ECO:0007669"/>
    <property type="project" value="UniProtKB-KW"/>
</dbReference>
<dbReference type="InterPro" id="IPR032861">
    <property type="entry name" value="TAXi_N"/>
</dbReference>
<feature type="active site" evidence="7">
    <location>
        <position position="172"/>
    </location>
</feature>
<evidence type="ECO:0000256" key="8">
    <source>
        <dbReference type="SAM" id="SignalP"/>
    </source>
</evidence>
<evidence type="ECO:0000259" key="9">
    <source>
        <dbReference type="PROSITE" id="PS51767"/>
    </source>
</evidence>
<evidence type="ECO:0000256" key="3">
    <source>
        <dbReference type="ARBA" id="ARBA00022729"/>
    </source>
</evidence>
<dbReference type="EC" id="3.4.23.12" evidence="10"/>
<evidence type="ECO:0000256" key="5">
    <source>
        <dbReference type="ARBA" id="ARBA00022801"/>
    </source>
</evidence>
<dbReference type="Pfam" id="PF14543">
    <property type="entry name" value="TAXi_N"/>
    <property type="match status" value="1"/>
</dbReference>